<dbReference type="SUPFAM" id="SSF56112">
    <property type="entry name" value="Protein kinase-like (PK-like)"/>
    <property type="match status" value="1"/>
</dbReference>
<dbReference type="PROSITE" id="PS50011">
    <property type="entry name" value="PROTEIN_KINASE_DOM"/>
    <property type="match status" value="1"/>
</dbReference>
<comment type="caution">
    <text evidence="4">The sequence shown here is derived from an EMBL/GenBank/DDBJ whole genome shotgun (WGS) entry which is preliminary data.</text>
</comment>
<feature type="compositionally biased region" description="Low complexity" evidence="2">
    <location>
        <begin position="632"/>
        <end position="647"/>
    </location>
</feature>
<evidence type="ECO:0000313" key="5">
    <source>
        <dbReference type="Proteomes" id="UP001146793"/>
    </source>
</evidence>
<feature type="compositionally biased region" description="Acidic residues" evidence="2">
    <location>
        <begin position="410"/>
        <end position="427"/>
    </location>
</feature>
<feature type="compositionally biased region" description="Basic and acidic residues" evidence="2">
    <location>
        <begin position="482"/>
        <end position="503"/>
    </location>
</feature>
<keyword evidence="1" id="KW-0175">Coiled coil</keyword>
<dbReference type="EMBL" id="JANTQA010000048">
    <property type="protein sequence ID" value="KAJ3431143.1"/>
    <property type="molecule type" value="Genomic_DNA"/>
</dbReference>
<dbReference type="GO" id="GO:0005524">
    <property type="term" value="F:ATP binding"/>
    <property type="evidence" value="ECO:0007669"/>
    <property type="project" value="InterPro"/>
</dbReference>
<accession>A0AAV7YMY5</accession>
<dbReference type="GO" id="GO:0004672">
    <property type="term" value="F:protein kinase activity"/>
    <property type="evidence" value="ECO:0007669"/>
    <property type="project" value="InterPro"/>
</dbReference>
<proteinExistence type="predicted"/>
<evidence type="ECO:0000256" key="1">
    <source>
        <dbReference type="SAM" id="Coils"/>
    </source>
</evidence>
<feature type="compositionally biased region" description="Basic residues" evidence="2">
    <location>
        <begin position="364"/>
        <end position="377"/>
    </location>
</feature>
<dbReference type="AlphaFoldDB" id="A0AAV7YMY5"/>
<dbReference type="Gene3D" id="1.10.510.10">
    <property type="entry name" value="Transferase(Phosphotransferase) domain 1"/>
    <property type="match status" value="1"/>
</dbReference>
<feature type="domain" description="Protein kinase" evidence="3">
    <location>
        <begin position="16"/>
        <end position="271"/>
    </location>
</feature>
<protein>
    <submittedName>
        <fullName evidence="4">Wnk kinase isoform m</fullName>
    </submittedName>
</protein>
<dbReference type="InterPro" id="IPR000719">
    <property type="entry name" value="Prot_kinase_dom"/>
</dbReference>
<evidence type="ECO:0000256" key="2">
    <source>
        <dbReference type="SAM" id="MobiDB-lite"/>
    </source>
</evidence>
<dbReference type="PANTHER" id="PTHR13902">
    <property type="entry name" value="SERINE/THREONINE-PROTEIN KINASE WNK WITH NO LYSINE -RELATED"/>
    <property type="match status" value="1"/>
</dbReference>
<evidence type="ECO:0000259" key="3">
    <source>
        <dbReference type="PROSITE" id="PS50011"/>
    </source>
</evidence>
<feature type="compositionally biased region" description="Basic and acidic residues" evidence="2">
    <location>
        <begin position="378"/>
        <end position="391"/>
    </location>
</feature>
<feature type="region of interest" description="Disordered" evidence="2">
    <location>
        <begin position="614"/>
        <end position="649"/>
    </location>
</feature>
<name>A0AAV7YMY5_9EUKA</name>
<organism evidence="4 5">
    <name type="scientific">Anaeramoeba flamelloides</name>
    <dbReference type="NCBI Taxonomy" id="1746091"/>
    <lineage>
        <taxon>Eukaryota</taxon>
        <taxon>Metamonada</taxon>
        <taxon>Anaeramoebidae</taxon>
        <taxon>Anaeramoeba</taxon>
    </lineage>
</organism>
<dbReference type="InterPro" id="IPR050588">
    <property type="entry name" value="WNK_Ser-Thr_kinase"/>
</dbReference>
<evidence type="ECO:0000313" key="4">
    <source>
        <dbReference type="EMBL" id="KAJ3431143.1"/>
    </source>
</evidence>
<feature type="region of interest" description="Disordered" evidence="2">
    <location>
        <begin position="276"/>
        <end position="300"/>
    </location>
</feature>
<keyword evidence="4" id="KW-0418">Kinase</keyword>
<feature type="compositionally biased region" description="Basic and acidic residues" evidence="2">
    <location>
        <begin position="290"/>
        <end position="300"/>
    </location>
</feature>
<gene>
    <name evidence="4" type="ORF">M0812_02819</name>
</gene>
<dbReference type="InterPro" id="IPR011009">
    <property type="entry name" value="Kinase-like_dom_sf"/>
</dbReference>
<feature type="compositionally biased region" description="Basic and acidic residues" evidence="2">
    <location>
        <begin position="433"/>
        <end position="453"/>
    </location>
</feature>
<reference evidence="4" key="1">
    <citation type="submission" date="2022-08" db="EMBL/GenBank/DDBJ databases">
        <title>Novel sulphate-reducing endosymbionts in the free-living metamonad Anaeramoeba.</title>
        <authorList>
            <person name="Jerlstrom-Hultqvist J."/>
            <person name="Cepicka I."/>
            <person name="Gallot-Lavallee L."/>
            <person name="Salas-Leiva D."/>
            <person name="Curtis B.A."/>
            <person name="Zahonova K."/>
            <person name="Pipaliya S."/>
            <person name="Dacks J."/>
            <person name="Roger A.J."/>
        </authorList>
    </citation>
    <scope>NUCLEOTIDE SEQUENCE</scope>
    <source>
        <strain evidence="4">Busselton2</strain>
    </source>
</reference>
<dbReference type="Pfam" id="PF00069">
    <property type="entry name" value="Pkinase"/>
    <property type="match status" value="1"/>
</dbReference>
<feature type="coiled-coil region" evidence="1">
    <location>
        <begin position="574"/>
        <end position="601"/>
    </location>
</feature>
<feature type="compositionally biased region" description="Acidic residues" evidence="2">
    <location>
        <begin position="504"/>
        <end position="516"/>
    </location>
</feature>
<sequence length="669" mass="77151">MSEKKTDVIEQSHDCLKYREVVYDSELKKTWAGFNQETGVEVAWNEIYLKNFPDLTIENLQNRFEKCNELSHPSIIFFGNSWPNEKTQTFTYTTEFLVSGTLHTHLNIYSKISKKVVKKWATQILEGIEYLHSLDPPIVHKSINPDNIYVDGKEGSVKLGDIGLISVGDRYLIETWIRNPIYLAPEFIDNDYNEKIDIYSFGLCLLELSTNEVPYSECKNSGQIMKKQIMGQPPESLSKVQDENLKKVILLCIQDKNKRPSAKKLLKNEFFSNFRANHTNKSQSPKRKKETKEKEEKKQPIEKKEINIAIDVMLNGKSKKLSFPFVIGVDTAESLANEIITQVKVSDDMPSLVKQINSKIKIVKNPKEKRKEKKKSKEKTEKNKIKKKNENESESESGSGSESENKSENESENENENENENESENESGNETGNKSESENKSGNESKNENKSENENGNESENEDKSGSGSGNEREDENLINIRKKDNDNKKNIKVEEENNNKIMEEEDLIQFNDDEISTTKDKEPTQTNNPNNNPRKTELEVLNSVFSNMSPDTKDNQEKIIQDQENKKYPQVLLQDLTQNLQKIQEEYLKEKEKLTHQRDQKILELKKLLTLSQTTEQQTNPIETTSPNLPKKSNTSNTNDNLNNKTNIKDFSNLLDNLEPWYQKNEKK</sequence>
<dbReference type="Gene3D" id="3.30.200.20">
    <property type="entry name" value="Phosphorylase Kinase, domain 1"/>
    <property type="match status" value="1"/>
</dbReference>
<dbReference type="Proteomes" id="UP001146793">
    <property type="component" value="Unassembled WGS sequence"/>
</dbReference>
<feature type="region of interest" description="Disordered" evidence="2">
    <location>
        <begin position="364"/>
        <end position="537"/>
    </location>
</feature>
<keyword evidence="4" id="KW-0808">Transferase</keyword>